<gene>
    <name evidence="2" type="ORF">Q8F55_004718</name>
</gene>
<dbReference type="EMBL" id="JBBXJM010000004">
    <property type="protein sequence ID" value="KAL1407923.1"/>
    <property type="molecule type" value="Genomic_DNA"/>
</dbReference>
<accession>A0ABR3PZW3</accession>
<keyword evidence="3" id="KW-1185">Reference proteome</keyword>
<sequence>MAALSTPYRPIQRAVNTALAQAGQASTFSWRDWNYPAILATLGIVVVVVGLILLCTLACKKNKTFVF</sequence>
<keyword evidence="1" id="KW-0812">Transmembrane</keyword>
<reference evidence="2 3" key="1">
    <citation type="submission" date="2023-08" db="EMBL/GenBank/DDBJ databases">
        <title>Annotated Genome Sequence of Vanrija albida AlHP1.</title>
        <authorList>
            <person name="Herzog R."/>
        </authorList>
    </citation>
    <scope>NUCLEOTIDE SEQUENCE [LARGE SCALE GENOMIC DNA]</scope>
    <source>
        <strain evidence="2 3">AlHP1</strain>
    </source>
</reference>
<organism evidence="2 3">
    <name type="scientific">Vanrija albida</name>
    <dbReference type="NCBI Taxonomy" id="181172"/>
    <lineage>
        <taxon>Eukaryota</taxon>
        <taxon>Fungi</taxon>
        <taxon>Dikarya</taxon>
        <taxon>Basidiomycota</taxon>
        <taxon>Agaricomycotina</taxon>
        <taxon>Tremellomycetes</taxon>
        <taxon>Trichosporonales</taxon>
        <taxon>Trichosporonaceae</taxon>
        <taxon>Vanrija</taxon>
    </lineage>
</organism>
<name>A0ABR3PZW3_9TREE</name>
<protein>
    <submittedName>
        <fullName evidence="2">Uncharacterized protein</fullName>
    </submittedName>
</protein>
<evidence type="ECO:0000313" key="2">
    <source>
        <dbReference type="EMBL" id="KAL1407923.1"/>
    </source>
</evidence>
<evidence type="ECO:0000256" key="1">
    <source>
        <dbReference type="SAM" id="Phobius"/>
    </source>
</evidence>
<keyword evidence="1" id="KW-0472">Membrane</keyword>
<keyword evidence="1" id="KW-1133">Transmembrane helix</keyword>
<dbReference type="Proteomes" id="UP001565368">
    <property type="component" value="Unassembled WGS sequence"/>
</dbReference>
<feature type="transmembrane region" description="Helical" evidence="1">
    <location>
        <begin position="37"/>
        <end position="59"/>
    </location>
</feature>
<dbReference type="RefSeq" id="XP_069207867.1">
    <property type="nucleotide sequence ID" value="XM_069353225.1"/>
</dbReference>
<comment type="caution">
    <text evidence="2">The sequence shown here is derived from an EMBL/GenBank/DDBJ whole genome shotgun (WGS) entry which is preliminary data.</text>
</comment>
<dbReference type="GeneID" id="95985761"/>
<evidence type="ECO:0000313" key="3">
    <source>
        <dbReference type="Proteomes" id="UP001565368"/>
    </source>
</evidence>
<proteinExistence type="predicted"/>